<protein>
    <submittedName>
        <fullName evidence="1">Uncharacterized protein</fullName>
    </submittedName>
</protein>
<name>A0A2B7Y2J6_POLH7</name>
<evidence type="ECO:0000313" key="2">
    <source>
        <dbReference type="Proteomes" id="UP000224634"/>
    </source>
</evidence>
<comment type="caution">
    <text evidence="1">The sequence shown here is derived from an EMBL/GenBank/DDBJ whole genome shotgun (WGS) entry which is preliminary data.</text>
</comment>
<organism evidence="1 2">
    <name type="scientific">Polytolypa hystricis (strain UAMH7299)</name>
    <dbReference type="NCBI Taxonomy" id="1447883"/>
    <lineage>
        <taxon>Eukaryota</taxon>
        <taxon>Fungi</taxon>
        <taxon>Dikarya</taxon>
        <taxon>Ascomycota</taxon>
        <taxon>Pezizomycotina</taxon>
        <taxon>Eurotiomycetes</taxon>
        <taxon>Eurotiomycetidae</taxon>
        <taxon>Onygenales</taxon>
        <taxon>Onygenales incertae sedis</taxon>
        <taxon>Polytolypa</taxon>
    </lineage>
</organism>
<dbReference type="OrthoDB" id="4184162at2759"/>
<dbReference type="STRING" id="1447883.A0A2B7Y2J6"/>
<sequence length="116" mass="13186">MSLANGGDENETFIATSHPCALSDSRLNTLITKLALASEALPPIDSDEGTNRVSNDRIWKWLSLLGVDGLLEFDEYILLSENEREEFTQHIQKRYHRNTEGQIVQISDQMEIGEFF</sequence>
<dbReference type="EMBL" id="PDNA01000084">
    <property type="protein sequence ID" value="PGH15263.1"/>
    <property type="molecule type" value="Genomic_DNA"/>
</dbReference>
<evidence type="ECO:0000313" key="1">
    <source>
        <dbReference type="EMBL" id="PGH15263.1"/>
    </source>
</evidence>
<reference evidence="1 2" key="1">
    <citation type="submission" date="2017-10" db="EMBL/GenBank/DDBJ databases">
        <title>Comparative genomics in systemic dimorphic fungi from Ajellomycetaceae.</title>
        <authorList>
            <person name="Munoz J.F."/>
            <person name="Mcewen J.G."/>
            <person name="Clay O.K."/>
            <person name="Cuomo C.A."/>
        </authorList>
    </citation>
    <scope>NUCLEOTIDE SEQUENCE [LARGE SCALE GENOMIC DNA]</scope>
    <source>
        <strain evidence="1 2">UAMH7299</strain>
    </source>
</reference>
<dbReference type="Proteomes" id="UP000224634">
    <property type="component" value="Unassembled WGS sequence"/>
</dbReference>
<proteinExistence type="predicted"/>
<keyword evidence="2" id="KW-1185">Reference proteome</keyword>
<accession>A0A2B7Y2J6</accession>
<dbReference type="AlphaFoldDB" id="A0A2B7Y2J6"/>
<gene>
    <name evidence="1" type="ORF">AJ80_05616</name>
</gene>